<proteinExistence type="predicted"/>
<evidence type="ECO:0000313" key="3">
    <source>
        <dbReference type="EMBL" id="GIJ67977.1"/>
    </source>
</evidence>
<evidence type="ECO:0000256" key="2">
    <source>
        <dbReference type="SAM" id="Phobius"/>
    </source>
</evidence>
<feature type="region of interest" description="Disordered" evidence="1">
    <location>
        <begin position="101"/>
        <end position="121"/>
    </location>
</feature>
<dbReference type="Proteomes" id="UP000635606">
    <property type="component" value="Unassembled WGS sequence"/>
</dbReference>
<keyword evidence="2" id="KW-0812">Transmembrane</keyword>
<organism evidence="3 4">
    <name type="scientific">Virgisporangium ochraceum</name>
    <dbReference type="NCBI Taxonomy" id="65505"/>
    <lineage>
        <taxon>Bacteria</taxon>
        <taxon>Bacillati</taxon>
        <taxon>Actinomycetota</taxon>
        <taxon>Actinomycetes</taxon>
        <taxon>Micromonosporales</taxon>
        <taxon>Micromonosporaceae</taxon>
        <taxon>Virgisporangium</taxon>
    </lineage>
</organism>
<name>A0A8J4EDI2_9ACTN</name>
<dbReference type="EMBL" id="BOPH01000034">
    <property type="protein sequence ID" value="GIJ67977.1"/>
    <property type="molecule type" value="Genomic_DNA"/>
</dbReference>
<keyword evidence="4" id="KW-1185">Reference proteome</keyword>
<gene>
    <name evidence="3" type="ORF">Voc01_028940</name>
</gene>
<reference evidence="3" key="1">
    <citation type="submission" date="2021-01" db="EMBL/GenBank/DDBJ databases">
        <title>Whole genome shotgun sequence of Virgisporangium ochraceum NBRC 16418.</title>
        <authorList>
            <person name="Komaki H."/>
            <person name="Tamura T."/>
        </authorList>
    </citation>
    <scope>NUCLEOTIDE SEQUENCE</scope>
    <source>
        <strain evidence="3">NBRC 16418</strain>
    </source>
</reference>
<sequence>MVEFAEETACPANQSKGEARVMRRVLGSLVLAGIAVTCVVVSVRTAVPKSEGFFFEEKISPPGVFEYAVSFFCWGFIFAIPAALIVKLFFPLEDQASSRTLVSKQGQSVRHPQNEEDRRKAGTTCTRCGLATDAQFFQSTPSDTDRTVLCASCSRLKRRRGA</sequence>
<comment type="caution">
    <text evidence="3">The sequence shown here is derived from an EMBL/GenBank/DDBJ whole genome shotgun (WGS) entry which is preliminary data.</text>
</comment>
<feature type="transmembrane region" description="Helical" evidence="2">
    <location>
        <begin position="67"/>
        <end position="90"/>
    </location>
</feature>
<dbReference type="AlphaFoldDB" id="A0A8J4EDI2"/>
<evidence type="ECO:0000256" key="1">
    <source>
        <dbReference type="SAM" id="MobiDB-lite"/>
    </source>
</evidence>
<evidence type="ECO:0000313" key="4">
    <source>
        <dbReference type="Proteomes" id="UP000635606"/>
    </source>
</evidence>
<keyword evidence="2" id="KW-1133">Transmembrane helix</keyword>
<feature type="transmembrane region" description="Helical" evidence="2">
    <location>
        <begin position="25"/>
        <end position="47"/>
    </location>
</feature>
<accession>A0A8J4EDI2</accession>
<protein>
    <submittedName>
        <fullName evidence="3">Uncharacterized protein</fullName>
    </submittedName>
</protein>
<feature type="compositionally biased region" description="Polar residues" evidence="1">
    <location>
        <begin position="101"/>
        <end position="111"/>
    </location>
</feature>
<keyword evidence="2" id="KW-0472">Membrane</keyword>